<gene>
    <name evidence="2" type="ORF">TDUB1175_LOCUS11777</name>
</gene>
<dbReference type="AlphaFoldDB" id="A0A7R9W368"/>
<dbReference type="InterPro" id="IPR011047">
    <property type="entry name" value="Quinoprotein_ADH-like_sf"/>
</dbReference>
<dbReference type="EMBL" id="HBED01023719">
    <property type="protein sequence ID" value="CAD8312988.1"/>
    <property type="molecule type" value="Transcribed_RNA"/>
</dbReference>
<organism evidence="2">
    <name type="scientific">Pseudictyota dubia</name>
    <dbReference type="NCBI Taxonomy" id="2749911"/>
    <lineage>
        <taxon>Eukaryota</taxon>
        <taxon>Sar</taxon>
        <taxon>Stramenopiles</taxon>
        <taxon>Ochrophyta</taxon>
        <taxon>Bacillariophyta</taxon>
        <taxon>Mediophyceae</taxon>
        <taxon>Biddulphiophycidae</taxon>
        <taxon>Eupodiscales</taxon>
        <taxon>Odontellaceae</taxon>
        <taxon>Pseudictyota</taxon>
    </lineage>
</organism>
<protein>
    <submittedName>
        <fullName evidence="2">Uncharacterized protein</fullName>
    </submittedName>
</protein>
<dbReference type="InterPro" id="IPR015943">
    <property type="entry name" value="WD40/YVTN_repeat-like_dom_sf"/>
</dbReference>
<name>A0A7R9W368_9STRA</name>
<dbReference type="SUPFAM" id="SSF50998">
    <property type="entry name" value="Quinoprotein alcohol dehydrogenase-like"/>
    <property type="match status" value="1"/>
</dbReference>
<accession>A0A7R9W368</accession>
<feature type="region of interest" description="Disordered" evidence="1">
    <location>
        <begin position="420"/>
        <end position="466"/>
    </location>
</feature>
<feature type="compositionally biased region" description="Low complexity" evidence="1">
    <location>
        <begin position="422"/>
        <end position="461"/>
    </location>
</feature>
<reference evidence="2" key="1">
    <citation type="submission" date="2021-01" db="EMBL/GenBank/DDBJ databases">
        <authorList>
            <person name="Corre E."/>
            <person name="Pelletier E."/>
            <person name="Niang G."/>
            <person name="Scheremetjew M."/>
            <person name="Finn R."/>
            <person name="Kale V."/>
            <person name="Holt S."/>
            <person name="Cochrane G."/>
            <person name="Meng A."/>
            <person name="Brown T."/>
            <person name="Cohen L."/>
        </authorList>
    </citation>
    <scope>NUCLEOTIDE SEQUENCE</scope>
    <source>
        <strain evidence="2">CCMP147</strain>
    </source>
</reference>
<evidence type="ECO:0000313" key="2">
    <source>
        <dbReference type="EMBL" id="CAD8312988.1"/>
    </source>
</evidence>
<evidence type="ECO:0000256" key="1">
    <source>
        <dbReference type="SAM" id="MobiDB-lite"/>
    </source>
</evidence>
<proteinExistence type="predicted"/>
<dbReference type="Gene3D" id="2.130.10.10">
    <property type="entry name" value="YVTN repeat-like/Quinoprotein amine dehydrogenase"/>
    <property type="match status" value="1"/>
</dbReference>
<sequence length="496" mass="52980">MKLSAVFPVAAAVAASAQSDPKPKIHWGVNIAEHGVMSAGNGIAATEDLLFVTNKHCSLVVLDRDTGNVTSVYQFEDANFPGTALICESVPLIYQTSDVEYVVFSSQEGHVIAANFDGTPRWNATVGNGPVENVQVDRVAENFMVAHNAEPNAHISFLSVADGSVDADRTVTIENETITGLSRSSGSSPSRYFFSGRATAKLYQIAIGSDDSSAITESLAYLGEPNRNKTSPKFPPLVSRIGSFPMHFVPSVNDTAVHTFLADNNFYDYRKTDDLVGAPLLLAEDIASDSAKSKNMICWGWFDFNCYDRDTGCPVWGRGKILNGVSGDPHLWVSRDMNSQTILFDNSRRGTFRSLDPVTGNDTWVLRCGDYDEEGYSCGSNTYTEGRGAMAVSPQRDIVYFSPGPGWIFAADVFLPPPTEMPTGAPTASAPSASMPTASIPTAAAPTAASPTAAPSSSPSAEPTPPSAARRILLWHSSTAAMPLSALLLMLTGVVW</sequence>